<protein>
    <submittedName>
        <fullName evidence="2">Uncharacterized protein</fullName>
    </submittedName>
</protein>
<comment type="caution">
    <text evidence="2">The sequence shown here is derived from an EMBL/GenBank/DDBJ whole genome shotgun (WGS) entry which is preliminary data.</text>
</comment>
<keyword evidence="1" id="KW-0812">Transmembrane</keyword>
<organism evidence="2 3">
    <name type="scientific">Rhizophagus irregularis</name>
    <dbReference type="NCBI Taxonomy" id="588596"/>
    <lineage>
        <taxon>Eukaryota</taxon>
        <taxon>Fungi</taxon>
        <taxon>Fungi incertae sedis</taxon>
        <taxon>Mucoromycota</taxon>
        <taxon>Glomeromycotina</taxon>
        <taxon>Glomeromycetes</taxon>
        <taxon>Glomerales</taxon>
        <taxon>Glomeraceae</taxon>
        <taxon>Rhizophagus</taxon>
    </lineage>
</organism>
<gene>
    <name evidence="2" type="ORF">RhiirA4_474024</name>
</gene>
<dbReference type="EMBL" id="LLXI01001726">
    <property type="protein sequence ID" value="PKY54927.1"/>
    <property type="molecule type" value="Genomic_DNA"/>
</dbReference>
<keyword evidence="1" id="KW-0472">Membrane</keyword>
<reference evidence="2 3" key="1">
    <citation type="submission" date="2015-10" db="EMBL/GenBank/DDBJ databases">
        <title>Genome analyses suggest a sexual origin of heterokaryosis in a supposedly ancient asexual fungus.</title>
        <authorList>
            <person name="Ropars J."/>
            <person name="Sedzielewska K."/>
            <person name="Noel J."/>
            <person name="Charron P."/>
            <person name="Farinelli L."/>
            <person name="Marton T."/>
            <person name="Kruger M."/>
            <person name="Pelin A."/>
            <person name="Brachmann A."/>
            <person name="Corradi N."/>
        </authorList>
    </citation>
    <scope>NUCLEOTIDE SEQUENCE [LARGE SCALE GENOMIC DNA]</scope>
    <source>
        <strain evidence="2 3">A4</strain>
    </source>
</reference>
<proteinExistence type="predicted"/>
<accession>A0A2I1H7T9</accession>
<sequence>MMKKYSDHLMKVKIQRVSPSSNCNIRLISKHVGEIDERYSGLDSDLKNKELFDCLILISIHMGIILELLTLYGAPDTIL</sequence>
<keyword evidence="1" id="KW-1133">Transmembrane helix</keyword>
<evidence type="ECO:0000313" key="3">
    <source>
        <dbReference type="Proteomes" id="UP000234323"/>
    </source>
</evidence>
<evidence type="ECO:0000256" key="1">
    <source>
        <dbReference type="SAM" id="Phobius"/>
    </source>
</evidence>
<keyword evidence="3" id="KW-1185">Reference proteome</keyword>
<name>A0A2I1H7T9_9GLOM</name>
<feature type="transmembrane region" description="Helical" evidence="1">
    <location>
        <begin position="54"/>
        <end position="74"/>
    </location>
</feature>
<dbReference type="AlphaFoldDB" id="A0A2I1H7T9"/>
<evidence type="ECO:0000313" key="2">
    <source>
        <dbReference type="EMBL" id="PKY54927.1"/>
    </source>
</evidence>
<dbReference type="Proteomes" id="UP000234323">
    <property type="component" value="Unassembled WGS sequence"/>
</dbReference>